<dbReference type="Pfam" id="PF01321">
    <property type="entry name" value="Creatinase_N"/>
    <property type="match status" value="1"/>
</dbReference>
<dbReference type="AlphaFoldDB" id="A0A0M9GPZ9"/>
<proteinExistence type="inferred from homology"/>
<keyword evidence="8" id="KW-1185">Reference proteome</keyword>
<dbReference type="RefSeq" id="WP_053997560.1">
    <property type="nucleotide sequence ID" value="NZ_JXMU01000001.1"/>
</dbReference>
<dbReference type="EMBL" id="JXMU01000001">
    <property type="protein sequence ID" value="KPB02983.1"/>
    <property type="molecule type" value="Genomic_DNA"/>
</dbReference>
<dbReference type="GO" id="GO:0046872">
    <property type="term" value="F:metal ion binding"/>
    <property type="evidence" value="ECO:0007669"/>
    <property type="project" value="UniProtKB-KW"/>
</dbReference>
<dbReference type="InterPro" id="IPR033740">
    <property type="entry name" value="Pept_M24B"/>
</dbReference>
<evidence type="ECO:0000256" key="3">
    <source>
        <dbReference type="ARBA" id="ARBA00022801"/>
    </source>
</evidence>
<dbReference type="PANTHER" id="PTHR43763">
    <property type="entry name" value="XAA-PRO AMINOPEPTIDASE 1"/>
    <property type="match status" value="1"/>
</dbReference>
<dbReference type="InterPro" id="IPR050422">
    <property type="entry name" value="X-Pro_aminopeptidase_P"/>
</dbReference>
<feature type="domain" description="Creatinase N-terminal" evidence="5">
    <location>
        <begin position="17"/>
        <end position="148"/>
    </location>
</feature>
<keyword evidence="3" id="KW-0378">Hydrolase</keyword>
<dbReference type="GO" id="GO:0070006">
    <property type="term" value="F:metalloaminopeptidase activity"/>
    <property type="evidence" value="ECO:0007669"/>
    <property type="project" value="InterPro"/>
</dbReference>
<evidence type="ECO:0000256" key="2">
    <source>
        <dbReference type="ARBA" id="ARBA00022723"/>
    </source>
</evidence>
<dbReference type="SUPFAM" id="SSF53092">
    <property type="entry name" value="Creatinase/prolidase N-terminal domain"/>
    <property type="match status" value="1"/>
</dbReference>
<evidence type="ECO:0000313" key="7">
    <source>
        <dbReference type="EMBL" id="KPB02983.1"/>
    </source>
</evidence>
<organism evidence="7 8">
    <name type="scientific">Ahrensia marina</name>
    <dbReference type="NCBI Taxonomy" id="1514904"/>
    <lineage>
        <taxon>Bacteria</taxon>
        <taxon>Pseudomonadati</taxon>
        <taxon>Pseudomonadota</taxon>
        <taxon>Alphaproteobacteria</taxon>
        <taxon>Hyphomicrobiales</taxon>
        <taxon>Ahrensiaceae</taxon>
        <taxon>Ahrensia</taxon>
    </lineage>
</organism>
<accession>A0A0M9GPZ9</accession>
<evidence type="ECO:0000259" key="4">
    <source>
        <dbReference type="Pfam" id="PF00557"/>
    </source>
</evidence>
<dbReference type="Gene3D" id="3.90.230.10">
    <property type="entry name" value="Creatinase/methionine aminopeptidase superfamily"/>
    <property type="match status" value="1"/>
</dbReference>
<dbReference type="PATRIC" id="fig|1514904.3.peg.178"/>
<keyword evidence="7" id="KW-0031">Aminopeptidase</keyword>
<dbReference type="Pfam" id="PF00557">
    <property type="entry name" value="Peptidase_M24"/>
    <property type="match status" value="1"/>
</dbReference>
<evidence type="ECO:0000259" key="6">
    <source>
        <dbReference type="Pfam" id="PF16188"/>
    </source>
</evidence>
<dbReference type="InterPro" id="IPR000587">
    <property type="entry name" value="Creatinase_N"/>
</dbReference>
<dbReference type="FunFam" id="3.90.230.10:FF:000009">
    <property type="entry name" value="xaa-Pro aminopeptidase 2"/>
    <property type="match status" value="1"/>
</dbReference>
<feature type="domain" description="Peptidase M24 C-terminal" evidence="6">
    <location>
        <begin position="548"/>
        <end position="609"/>
    </location>
</feature>
<dbReference type="InterPro" id="IPR000994">
    <property type="entry name" value="Pept_M24"/>
</dbReference>
<evidence type="ECO:0000313" key="8">
    <source>
        <dbReference type="Proteomes" id="UP000038011"/>
    </source>
</evidence>
<sequence length="612" mass="67809">MFQSFDVTSEKSESPARVTALRERMSELGIDAFIVPHSDEHQNEYLPKRAERLAWITGFTGSAGAAVILADSAHVFSDGRYTVQLREQTDENIFHRHDLPKAGPSLNLKEWAEKDMRIGIDPWLHTMSGIAAFEEAAKETGATLVKLDENPLDAIWSDQPEPPKGKVTIHDMQYAGVQSKQKLNEVAKSVREAGADVTVLTDPTSICWAFNIRGEDLSHMPLVLSFAIIQKQGEPMLFLDESKLDTTEEAYLTQLARLAPMEELEAALASLGDAELNVLLDPSLVAAKIAETLEFSGATIIKGDDPCRLPRACKNRIERKGAMEAQKRDGAAMVAFLCWMDSQKAEDLNEIKIAQKLEQIRIDTGKRLGVPLKEISFDTISAAGPHAALPHYRVNTESNRQVSDGDLVLVDSGGQYEDGTTDITRVIPIGEPADDKRRHFTLVLKGMIAISEAKFPVGTRGIDIDGFARQALWAEGFDYAHGTGHGVGSYLGVHEGPQGIHRRAMVEFEPGMIVSNEPGYYKEGSHGIRIENTLVVNPPKVPEGGDIEMLSFTTLTLCPIDRRLIDISMLTVAEKRWVNSYHSKVRTELSKLIEDENTLHWLEKATRRIKRV</sequence>
<reference evidence="7 8" key="1">
    <citation type="submission" date="2015-01" db="EMBL/GenBank/DDBJ databases">
        <title>Ahrensia donghaiensis sp. nov., a novel dimethylsulphoniopropionate-cleavage bacterium isolated from seawater and emended descriptions of the genus Ahrensia and Ahrensia kielensis.</title>
        <authorList>
            <person name="Liu J."/>
        </authorList>
    </citation>
    <scope>NUCLEOTIDE SEQUENCE [LARGE SCALE GENOMIC DNA]</scope>
    <source>
        <strain evidence="7 8">LZD062</strain>
    </source>
</reference>
<evidence type="ECO:0000256" key="1">
    <source>
        <dbReference type="ARBA" id="ARBA00008766"/>
    </source>
</evidence>
<dbReference type="CDD" id="cd01085">
    <property type="entry name" value="APP"/>
    <property type="match status" value="1"/>
</dbReference>
<dbReference type="STRING" id="1514904.SU32_00870"/>
<dbReference type="SUPFAM" id="SSF55920">
    <property type="entry name" value="Creatinase/aminopeptidase"/>
    <property type="match status" value="1"/>
</dbReference>
<dbReference type="GO" id="GO:0005737">
    <property type="term" value="C:cytoplasm"/>
    <property type="evidence" value="ECO:0007669"/>
    <property type="project" value="UniProtKB-ARBA"/>
</dbReference>
<evidence type="ECO:0000259" key="5">
    <source>
        <dbReference type="Pfam" id="PF01321"/>
    </source>
</evidence>
<dbReference type="PANTHER" id="PTHR43763:SF6">
    <property type="entry name" value="XAA-PRO AMINOPEPTIDASE 1"/>
    <property type="match status" value="1"/>
</dbReference>
<dbReference type="Pfam" id="PF16189">
    <property type="entry name" value="Creatinase_N_2"/>
    <property type="match status" value="1"/>
</dbReference>
<protein>
    <submittedName>
        <fullName evidence="7">X-Pro aminopeptidase</fullName>
    </submittedName>
</protein>
<name>A0A0M9GPZ9_9HYPH</name>
<keyword evidence="2" id="KW-0479">Metal-binding</keyword>
<comment type="caution">
    <text evidence="7">The sequence shown here is derived from an EMBL/GenBank/DDBJ whole genome shotgun (WGS) entry which is preliminary data.</text>
</comment>
<dbReference type="Gene3D" id="3.40.350.10">
    <property type="entry name" value="Creatinase/prolidase N-terminal domain"/>
    <property type="match status" value="2"/>
</dbReference>
<dbReference type="Pfam" id="PF16188">
    <property type="entry name" value="Peptidase_M24_C"/>
    <property type="match status" value="1"/>
</dbReference>
<dbReference type="InterPro" id="IPR029149">
    <property type="entry name" value="Creatin/AminoP/Spt16_N"/>
</dbReference>
<dbReference type="InterPro" id="IPR036005">
    <property type="entry name" value="Creatinase/aminopeptidase-like"/>
</dbReference>
<comment type="similarity">
    <text evidence="1">Belongs to the peptidase M24B family.</text>
</comment>
<dbReference type="OrthoDB" id="9806388at2"/>
<feature type="domain" description="Peptidase M24" evidence="4">
    <location>
        <begin position="324"/>
        <end position="537"/>
    </location>
</feature>
<keyword evidence="7" id="KW-0645">Protease</keyword>
<dbReference type="InterPro" id="IPR032416">
    <property type="entry name" value="Peptidase_M24_C"/>
</dbReference>
<gene>
    <name evidence="7" type="ORF">SU32_00870</name>
</gene>
<dbReference type="Proteomes" id="UP000038011">
    <property type="component" value="Unassembled WGS sequence"/>
</dbReference>